<dbReference type="RefSeq" id="XP_002672883.1">
    <property type="nucleotide sequence ID" value="XM_002672837.1"/>
</dbReference>
<dbReference type="VEuPathDB" id="AmoebaDB:NAEGRDRAFT_71973"/>
<reference evidence="1 2" key="1">
    <citation type="journal article" date="2010" name="Cell">
        <title>The genome of Naegleria gruberi illuminates early eukaryotic versatility.</title>
        <authorList>
            <person name="Fritz-Laylin L.K."/>
            <person name="Prochnik S.E."/>
            <person name="Ginger M.L."/>
            <person name="Dacks J.B."/>
            <person name="Carpenter M.L."/>
            <person name="Field M.C."/>
            <person name="Kuo A."/>
            <person name="Paredez A."/>
            <person name="Chapman J."/>
            <person name="Pham J."/>
            <person name="Shu S."/>
            <person name="Neupane R."/>
            <person name="Cipriano M."/>
            <person name="Mancuso J."/>
            <person name="Tu H."/>
            <person name="Salamov A."/>
            <person name="Lindquist E."/>
            <person name="Shapiro H."/>
            <person name="Lucas S."/>
            <person name="Grigoriev I.V."/>
            <person name="Cande W.Z."/>
            <person name="Fulton C."/>
            <person name="Rokhsar D.S."/>
            <person name="Dawson S.C."/>
        </authorList>
    </citation>
    <scope>NUCLEOTIDE SEQUENCE [LARGE SCALE GENOMIC DNA]</scope>
    <source>
        <strain evidence="1 2">NEG-M</strain>
    </source>
</reference>
<dbReference type="GeneID" id="8857005"/>
<organism evidence="2">
    <name type="scientific">Naegleria gruberi</name>
    <name type="common">Amoeba</name>
    <dbReference type="NCBI Taxonomy" id="5762"/>
    <lineage>
        <taxon>Eukaryota</taxon>
        <taxon>Discoba</taxon>
        <taxon>Heterolobosea</taxon>
        <taxon>Tetramitia</taxon>
        <taxon>Eutetramitia</taxon>
        <taxon>Vahlkampfiidae</taxon>
        <taxon>Naegleria</taxon>
    </lineage>
</organism>
<dbReference type="KEGG" id="ngr:NAEGRDRAFT_71973"/>
<protein>
    <submittedName>
        <fullName evidence="1">Predicted protein</fullName>
    </submittedName>
</protein>
<name>D2VSK6_NAEGR</name>
<proteinExistence type="predicted"/>
<dbReference type="Proteomes" id="UP000006671">
    <property type="component" value="Unassembled WGS sequence"/>
</dbReference>
<keyword evidence="2" id="KW-1185">Reference proteome</keyword>
<dbReference type="EMBL" id="GG738894">
    <property type="protein sequence ID" value="EFC40139.1"/>
    <property type="molecule type" value="Genomic_DNA"/>
</dbReference>
<accession>D2VSK6</accession>
<evidence type="ECO:0000313" key="2">
    <source>
        <dbReference type="Proteomes" id="UP000006671"/>
    </source>
</evidence>
<sequence length="718" mass="83760">MAQHQYHYILNTQEEFNYSNYVPNNVRPETKLQEIKKIFKECFGNVELIVECLKGFDEKTYANLCYTEWKESNFLSRISKWLFLGFGKEEEQSELLNNSSSSGRSSAVKYDTRIVGEYFKILDMAIMRDLTYSNVINSYSLFPSKNERVWNEIVNYCLYLIDLADSADRGLTISYALRRFIQRDNRIKDLVAEKRENLIQMMIRLTRFPTNQTLLTSNHSLMVYWTLKLLELSGVEKWNGIIEYETTLEKIQGFYLKALVSTLPENLLDRHCAKYHIEPYEIVTEVFNLSNSCYLKNGDSVSCLFDDQLICMREFTIVSMANTIMNRSGIEIDELMLNSLARALKLQNDNNACKLFSATISSFFEQNPKQPISELNYSIINLYCSIRMQSTFKLYCEIFNSNEQRVFISNTIMDPFLDHFMEIRKGKDYTDLKNIIDCFDAFGESSSFLDERMVTLFVDFGQTYSVLGAFASIIQNRGAELMNIMDGAMCNRLEKRLEIRISRYCDGGWFAVLCSALESGLFWNIIEKSRQLTEPNFTITEKFKQGYTLELVKKVRQEHEGGTADPPFYILYCLWFLLMENIEKSNKVSRGKKNEMYRALVKLSLIPRDYDCGSPFDSVFAFFLLAELEENVEENMSIILENMDAIINSMYEQSNRSTSFLSFAISRLLENIERFLYHYSGRDELQNAIRFELKQALIHLPTDEHPKLLEAIHKLIDN</sequence>
<dbReference type="AlphaFoldDB" id="D2VSK6"/>
<dbReference type="InParanoid" id="D2VSK6"/>
<evidence type="ECO:0000313" key="1">
    <source>
        <dbReference type="EMBL" id="EFC40139.1"/>
    </source>
</evidence>
<gene>
    <name evidence="1" type="ORF">NAEGRDRAFT_71973</name>
</gene>